<gene>
    <name evidence="1" type="ORF">H312_03076</name>
</gene>
<sequence length="539" mass="64630">MLKKQRSFNPNLTKMYQWIKNIVWHVYMIYKTSNSSFFDIPKDKAVKRVQHFDKLECIDKMNEIFKEFSNEVKYFSSDNKRWNISEDGIHDEKKEFFEKLLYSEYFNGDNFPIKYKNELENFHELLKFPIIYTKMIKYGNLIFNNIKLSTSGNELKSKFRNLIIINNEGSKLYHNFCVKVEELHKRFLHSDLNNELVWDQASFKLIDDIRNLFDLYKKNHDGIYKSFYEFSCIFQYFYKEWLYLNYDQKCSLLFDFNVKDYSKSFLKSIYKECTNKKEEIEEIYKRLHAFIDQGSYLISKIKVNSNILGIFLNFVFDCELFSSKCEKFRLFAVVFKGFYNKPQYKNLLTHVNKYDLLFSDVENLKSNVMKNEVLQTTKEIVYKRILLTINSQSKPFEDFIATKDQTLKRLNLTGKNKLIKLFQKYLELSKKDLEKLIKDLANMNYCCNLIPKNRLEYYSAYSFFSSYDSSAELAALINMKSEFQKQLGFLRCGSKNSCDKSRYLETEKRIRQFESGINDQLGSSYYFYYPDDEILSSSS</sequence>
<name>A0A059EXA7_9MICR</name>
<reference evidence="2" key="1">
    <citation type="submission" date="2013-02" db="EMBL/GenBank/DDBJ databases">
        <authorList>
            <consortium name="The Broad Institute Genome Sequencing Platform"/>
            <person name="Cuomo C."/>
            <person name="Becnel J."/>
            <person name="Sanscrainte N."/>
            <person name="Walker B."/>
            <person name="Young S.K."/>
            <person name="Zeng Q."/>
            <person name="Gargeya S."/>
            <person name="Fitzgerald M."/>
            <person name="Haas B."/>
            <person name="Abouelleil A."/>
            <person name="Alvarado L."/>
            <person name="Arachchi H.M."/>
            <person name="Berlin A.M."/>
            <person name="Chapman S.B."/>
            <person name="Dewar J."/>
            <person name="Goldberg J."/>
            <person name="Griggs A."/>
            <person name="Gujja S."/>
            <person name="Hansen M."/>
            <person name="Howarth C."/>
            <person name="Imamovic A."/>
            <person name="Larimer J."/>
            <person name="McCowan C."/>
            <person name="Murphy C."/>
            <person name="Neiman D."/>
            <person name="Pearson M."/>
            <person name="Priest M."/>
            <person name="Roberts A."/>
            <person name="Saif S."/>
            <person name="Shea T."/>
            <person name="Sisk P."/>
            <person name="Sykes S."/>
            <person name="Wortman J."/>
            <person name="Nusbaum C."/>
            <person name="Birren B."/>
        </authorList>
    </citation>
    <scope>NUCLEOTIDE SEQUENCE [LARGE SCALE GENOMIC DNA]</scope>
    <source>
        <strain evidence="2">PRA339</strain>
    </source>
</reference>
<dbReference type="EMBL" id="KK365260">
    <property type="protein sequence ID" value="KCZ79535.1"/>
    <property type="molecule type" value="Genomic_DNA"/>
</dbReference>
<dbReference type="HOGENOM" id="CLU_039308_0_0_1"/>
<reference evidence="1 2" key="2">
    <citation type="submission" date="2014-03" db="EMBL/GenBank/DDBJ databases">
        <title>The Genome Sequence of Anncaliia algerae insect isolate PRA339.</title>
        <authorList>
            <consortium name="The Broad Institute Genome Sequencing Platform"/>
            <consortium name="The Broad Institute Genome Sequencing Center for Infectious Disease"/>
            <person name="Cuomo C."/>
            <person name="Becnel J."/>
            <person name="Sanscrainte N."/>
            <person name="Walker B."/>
            <person name="Young S.K."/>
            <person name="Zeng Q."/>
            <person name="Gargeya S."/>
            <person name="Fitzgerald M."/>
            <person name="Haas B."/>
            <person name="Abouelleil A."/>
            <person name="Alvarado L."/>
            <person name="Arachchi H.M."/>
            <person name="Berlin A.M."/>
            <person name="Chapman S.B."/>
            <person name="Dewar J."/>
            <person name="Goldberg J."/>
            <person name="Griggs A."/>
            <person name="Gujja S."/>
            <person name="Hansen M."/>
            <person name="Howarth C."/>
            <person name="Imamovic A."/>
            <person name="Larimer J."/>
            <person name="McCowan C."/>
            <person name="Murphy C."/>
            <person name="Neiman D."/>
            <person name="Pearson M."/>
            <person name="Priest M."/>
            <person name="Roberts A."/>
            <person name="Saif S."/>
            <person name="Shea T."/>
            <person name="Sisk P."/>
            <person name="Sykes S."/>
            <person name="Wortman J."/>
            <person name="Nusbaum C."/>
            <person name="Birren B."/>
        </authorList>
    </citation>
    <scope>NUCLEOTIDE SEQUENCE [LARGE SCALE GENOMIC DNA]</scope>
    <source>
        <strain evidence="1 2">PRA339</strain>
    </source>
</reference>
<accession>A0A059EXA7</accession>
<dbReference type="VEuPathDB" id="MicrosporidiaDB:H312_03076"/>
<proteinExistence type="predicted"/>
<dbReference type="OrthoDB" id="10302176at2759"/>
<dbReference type="AlphaFoldDB" id="A0A059EXA7"/>
<evidence type="ECO:0000313" key="2">
    <source>
        <dbReference type="Proteomes" id="UP000030655"/>
    </source>
</evidence>
<dbReference type="Proteomes" id="UP000030655">
    <property type="component" value="Unassembled WGS sequence"/>
</dbReference>
<evidence type="ECO:0000313" key="1">
    <source>
        <dbReference type="EMBL" id="KCZ79535.1"/>
    </source>
</evidence>
<keyword evidence="2" id="KW-1185">Reference proteome</keyword>
<organism evidence="1 2">
    <name type="scientific">Anncaliia algerae PRA339</name>
    <dbReference type="NCBI Taxonomy" id="1288291"/>
    <lineage>
        <taxon>Eukaryota</taxon>
        <taxon>Fungi</taxon>
        <taxon>Fungi incertae sedis</taxon>
        <taxon>Microsporidia</taxon>
        <taxon>Tubulinosematoidea</taxon>
        <taxon>Tubulinosematidae</taxon>
        <taxon>Anncaliia</taxon>
    </lineage>
</organism>
<protein>
    <submittedName>
        <fullName evidence="1">Uncharacterized protein</fullName>
    </submittedName>
</protein>